<dbReference type="AlphaFoldDB" id="A0A0F9S9W7"/>
<accession>A0A0F9S9W7</accession>
<sequence>MAQSGDFFEAGEFLFSVAIIIEDLDFSEALKLYNLVIEFYKKQIIDYKLQARLHE</sequence>
<comment type="caution">
    <text evidence="1">The sequence shown here is derived from an EMBL/GenBank/DDBJ whole genome shotgun (WGS) entry which is preliminary data.</text>
</comment>
<protein>
    <submittedName>
        <fullName evidence="1">Uncharacterized protein</fullName>
    </submittedName>
</protein>
<evidence type="ECO:0000313" key="1">
    <source>
        <dbReference type="EMBL" id="KKN63799.1"/>
    </source>
</evidence>
<feature type="non-terminal residue" evidence="1">
    <location>
        <position position="55"/>
    </location>
</feature>
<name>A0A0F9S9W7_9ZZZZ</name>
<gene>
    <name evidence="1" type="ORF">LCGC14_0498380</name>
</gene>
<proteinExistence type="predicted"/>
<organism evidence="1">
    <name type="scientific">marine sediment metagenome</name>
    <dbReference type="NCBI Taxonomy" id="412755"/>
    <lineage>
        <taxon>unclassified sequences</taxon>
        <taxon>metagenomes</taxon>
        <taxon>ecological metagenomes</taxon>
    </lineage>
</organism>
<reference evidence="1" key="1">
    <citation type="journal article" date="2015" name="Nature">
        <title>Complex archaea that bridge the gap between prokaryotes and eukaryotes.</title>
        <authorList>
            <person name="Spang A."/>
            <person name="Saw J.H."/>
            <person name="Jorgensen S.L."/>
            <person name="Zaremba-Niedzwiedzka K."/>
            <person name="Martijn J."/>
            <person name="Lind A.E."/>
            <person name="van Eijk R."/>
            <person name="Schleper C."/>
            <person name="Guy L."/>
            <person name="Ettema T.J."/>
        </authorList>
    </citation>
    <scope>NUCLEOTIDE SEQUENCE</scope>
</reference>
<dbReference type="EMBL" id="LAZR01000579">
    <property type="protein sequence ID" value="KKN63799.1"/>
    <property type="molecule type" value="Genomic_DNA"/>
</dbReference>